<dbReference type="InterPro" id="IPR002048">
    <property type="entry name" value="EF_hand_dom"/>
</dbReference>
<feature type="repeat" description="Pumilio" evidence="2">
    <location>
        <begin position="833"/>
        <end position="868"/>
    </location>
</feature>
<evidence type="ECO:0000256" key="4">
    <source>
        <dbReference type="SAM" id="MobiDB-lite"/>
    </source>
</evidence>
<evidence type="ECO:0000256" key="3">
    <source>
        <dbReference type="SAM" id="Coils"/>
    </source>
</evidence>
<dbReference type="InterPro" id="IPR011989">
    <property type="entry name" value="ARM-like"/>
</dbReference>
<organism evidence="7 8">
    <name type="scientific">Emiliania huxleyi (strain CCMP1516)</name>
    <dbReference type="NCBI Taxonomy" id="280463"/>
    <lineage>
        <taxon>Eukaryota</taxon>
        <taxon>Haptista</taxon>
        <taxon>Haptophyta</taxon>
        <taxon>Prymnesiophyceae</taxon>
        <taxon>Isochrysidales</taxon>
        <taxon>Noelaerhabdaceae</taxon>
        <taxon>Emiliania</taxon>
    </lineage>
</organism>
<dbReference type="InterPro" id="IPR033133">
    <property type="entry name" value="PUM-HD"/>
</dbReference>
<dbReference type="GeneID" id="17267346"/>
<dbReference type="SMART" id="SM00025">
    <property type="entry name" value="Pumilio"/>
    <property type="match status" value="5"/>
</dbReference>
<evidence type="ECO:0008006" key="9">
    <source>
        <dbReference type="Google" id="ProtNLM"/>
    </source>
</evidence>
<keyword evidence="3" id="KW-0175">Coiled coil</keyword>
<dbReference type="AlphaFoldDB" id="A0A0D3JE71"/>
<feature type="compositionally biased region" description="Low complexity" evidence="4">
    <location>
        <begin position="40"/>
        <end position="52"/>
    </location>
</feature>
<keyword evidence="1" id="KW-0677">Repeat</keyword>
<evidence type="ECO:0000256" key="1">
    <source>
        <dbReference type="ARBA" id="ARBA00022737"/>
    </source>
</evidence>
<feature type="domain" description="EF-hand" evidence="5">
    <location>
        <begin position="264"/>
        <end position="299"/>
    </location>
</feature>
<reference evidence="7" key="2">
    <citation type="submission" date="2024-10" db="UniProtKB">
        <authorList>
            <consortium name="EnsemblProtists"/>
        </authorList>
    </citation>
    <scope>IDENTIFICATION</scope>
</reference>
<dbReference type="GO" id="GO:0005737">
    <property type="term" value="C:cytoplasm"/>
    <property type="evidence" value="ECO:0007669"/>
    <property type="project" value="TreeGrafter"/>
</dbReference>
<dbReference type="PANTHER" id="PTHR12537">
    <property type="entry name" value="RNA BINDING PROTEIN PUMILIO-RELATED"/>
    <property type="match status" value="1"/>
</dbReference>
<evidence type="ECO:0000259" key="5">
    <source>
        <dbReference type="PROSITE" id="PS50222"/>
    </source>
</evidence>
<proteinExistence type="predicted"/>
<dbReference type="SUPFAM" id="SSF48371">
    <property type="entry name" value="ARM repeat"/>
    <property type="match status" value="1"/>
</dbReference>
<dbReference type="PANTHER" id="PTHR12537:SF12">
    <property type="entry name" value="MATERNAL PROTEIN PUMILIO"/>
    <property type="match status" value="1"/>
</dbReference>
<feature type="region of interest" description="Disordered" evidence="4">
    <location>
        <begin position="384"/>
        <end position="580"/>
    </location>
</feature>
<sequence>MDESWLAGVESELFPGELLEPEQSSPVCGRHESPDGLDWPSRPSSHGSRLSSAVSLPQLPVRGFRAPEESASEAVDIYDLVGSIEWNNELIARDSTAMRQRARVREQTNKEMRARCEEAAAEERAARRQLAELKLRLKRAREAAQAELRRRSHAEHYAKVQEEKADLRNEEVNRRLRQLQPASRAELKRASLIFNAALRSRPEASKADGSDPNRNGRWYQLFKAAANATAGPPRGIWFSEFVELARRPLGSGARAGLGIGPKDLSDAELEAVWAAIDEDASGDVSVGEFGRFMRIGAIRAPGGHERSVLREREAEARREAADRQARMEAELQRRQHSRGAAQLRQEALRIESALRAHHRPASLATFAVKGRRLSLEEVLAEVENKPPPIGSGGDEFASPRQRSASLVNPPKRKSLLEQIDTDFPGTRSSQMARRSLPGGDRSSAGGTERRSSQAAGGAGRPPLESLVVSDAAQDPAPAASAEKPVAATPRRPTPPSPADAREQMRRVAAAAAGPHGLTSVWTQPVACSPRAPSQPMVPPAASLTAPSPATRTPRRRGRKNRPPTLDSPMLFSPDDSGAPRWPLPPTPQSEWSGFLPAWSEWAGESVGWAEPISSPGGWTAVDEHGSPLMAMSLDSPVEMAPMAAEMPGPMRGAQMQVLPQQPMQMPMPMMLPQQYVLVAPPPQQQQFVAAMPYPMQMHGFIPMGQPMAWQAMPPQAMPQQQPQQPQQQPPQQPPQQPQQQPQQQPPPHRGTSSPPGATAGGKVPWGSLVATAMDPKGSRELQQLLPKLSKGQLARARDELAPHMHALSRHTFGNYLVSKLAPLAPMHAALAAAFRGRVVELLCHAQGSRVVQAYLAAAAPAEAESLVSELDGHVVECALDTHGSWGVCVAYSATHAPFLLRQISASVVQLSLEQHGCRVVQSVLQEAGNAGVDCSAAVGRIIGGGLEELALHRFANYAVQVALRQCGAAQREAMLGALMPRLLPLSASKHGSNVAEVVLSLASGPLLDAAAESIFGAGEPASAALRQLVEHQFGNYVLQTLLRRLADGPRRAAALAKVREATTATNFGRSILSRLGEAEAA</sequence>
<protein>
    <recommendedName>
        <fullName evidence="9">PUM-HD domain-containing protein</fullName>
    </recommendedName>
</protein>
<feature type="region of interest" description="Disordered" evidence="4">
    <location>
        <begin position="1"/>
        <end position="53"/>
    </location>
</feature>
<dbReference type="GO" id="GO:0003729">
    <property type="term" value="F:mRNA binding"/>
    <property type="evidence" value="ECO:0007669"/>
    <property type="project" value="TreeGrafter"/>
</dbReference>
<reference evidence="8" key="1">
    <citation type="journal article" date="2013" name="Nature">
        <title>Pan genome of the phytoplankton Emiliania underpins its global distribution.</title>
        <authorList>
            <person name="Read B.A."/>
            <person name="Kegel J."/>
            <person name="Klute M.J."/>
            <person name="Kuo A."/>
            <person name="Lefebvre S.C."/>
            <person name="Maumus F."/>
            <person name="Mayer C."/>
            <person name="Miller J."/>
            <person name="Monier A."/>
            <person name="Salamov A."/>
            <person name="Young J."/>
            <person name="Aguilar M."/>
            <person name="Claverie J.M."/>
            <person name="Frickenhaus S."/>
            <person name="Gonzalez K."/>
            <person name="Herman E.K."/>
            <person name="Lin Y.C."/>
            <person name="Napier J."/>
            <person name="Ogata H."/>
            <person name="Sarno A.F."/>
            <person name="Shmutz J."/>
            <person name="Schroeder D."/>
            <person name="de Vargas C."/>
            <person name="Verret F."/>
            <person name="von Dassow P."/>
            <person name="Valentin K."/>
            <person name="Van de Peer Y."/>
            <person name="Wheeler G."/>
            <person name="Dacks J.B."/>
            <person name="Delwiche C.F."/>
            <person name="Dyhrman S.T."/>
            <person name="Glockner G."/>
            <person name="John U."/>
            <person name="Richards T."/>
            <person name="Worden A.Z."/>
            <person name="Zhang X."/>
            <person name="Grigoriev I.V."/>
            <person name="Allen A.E."/>
            <person name="Bidle K."/>
            <person name="Borodovsky M."/>
            <person name="Bowler C."/>
            <person name="Brownlee C."/>
            <person name="Cock J.M."/>
            <person name="Elias M."/>
            <person name="Gladyshev V.N."/>
            <person name="Groth M."/>
            <person name="Guda C."/>
            <person name="Hadaegh A."/>
            <person name="Iglesias-Rodriguez M.D."/>
            <person name="Jenkins J."/>
            <person name="Jones B.M."/>
            <person name="Lawson T."/>
            <person name="Leese F."/>
            <person name="Lindquist E."/>
            <person name="Lobanov A."/>
            <person name="Lomsadze A."/>
            <person name="Malik S.B."/>
            <person name="Marsh M.E."/>
            <person name="Mackinder L."/>
            <person name="Mock T."/>
            <person name="Mueller-Roeber B."/>
            <person name="Pagarete A."/>
            <person name="Parker M."/>
            <person name="Probert I."/>
            <person name="Quesneville H."/>
            <person name="Raines C."/>
            <person name="Rensing S.A."/>
            <person name="Riano-Pachon D.M."/>
            <person name="Richier S."/>
            <person name="Rokitta S."/>
            <person name="Shiraiwa Y."/>
            <person name="Soanes D.M."/>
            <person name="van der Giezen M."/>
            <person name="Wahlund T.M."/>
            <person name="Williams B."/>
            <person name="Wilson W."/>
            <person name="Wolfe G."/>
            <person name="Wurch L.L."/>
        </authorList>
    </citation>
    <scope>NUCLEOTIDE SEQUENCE</scope>
</reference>
<dbReference type="PROSITE" id="PS00018">
    <property type="entry name" value="EF_HAND_1"/>
    <property type="match status" value="1"/>
</dbReference>
<dbReference type="PROSITE" id="PS50303">
    <property type="entry name" value="PUM_HD"/>
    <property type="match status" value="1"/>
</dbReference>
<evidence type="ECO:0000256" key="2">
    <source>
        <dbReference type="PROSITE-ProRule" id="PRU00317"/>
    </source>
</evidence>
<dbReference type="Proteomes" id="UP000013827">
    <property type="component" value="Unassembled WGS sequence"/>
</dbReference>
<dbReference type="Gene3D" id="1.25.10.10">
    <property type="entry name" value="Leucine-rich Repeat Variant"/>
    <property type="match status" value="1"/>
</dbReference>
<dbReference type="Pfam" id="PF00806">
    <property type="entry name" value="PUF"/>
    <property type="match status" value="4"/>
</dbReference>
<dbReference type="eggNOG" id="KOG1488">
    <property type="taxonomic scope" value="Eukaryota"/>
</dbReference>
<dbReference type="InterPro" id="IPR001313">
    <property type="entry name" value="Pumilio_RNA-bd_rpt"/>
</dbReference>
<accession>A0A0D3JE71</accession>
<dbReference type="RefSeq" id="XP_005774235.1">
    <property type="nucleotide sequence ID" value="XM_005774178.1"/>
</dbReference>
<feature type="domain" description="PUM-HD" evidence="6">
    <location>
        <begin position="740"/>
        <end position="1079"/>
    </location>
</feature>
<feature type="repeat" description="Pumilio" evidence="2">
    <location>
        <begin position="902"/>
        <end position="943"/>
    </location>
</feature>
<dbReference type="KEGG" id="ehx:EMIHUDRAFT_469750"/>
<feature type="compositionally biased region" description="Basic residues" evidence="4">
    <location>
        <begin position="552"/>
        <end position="561"/>
    </location>
</feature>
<feature type="compositionally biased region" description="Low complexity" evidence="4">
    <location>
        <begin position="713"/>
        <end position="726"/>
    </location>
</feature>
<feature type="region of interest" description="Disordered" evidence="4">
    <location>
        <begin position="713"/>
        <end position="764"/>
    </location>
</feature>
<name>A0A0D3JE71_EMIH1</name>
<dbReference type="InterPro" id="IPR016024">
    <property type="entry name" value="ARM-type_fold"/>
</dbReference>
<feature type="compositionally biased region" description="Pro residues" evidence="4">
    <location>
        <begin position="727"/>
        <end position="736"/>
    </location>
</feature>
<evidence type="ECO:0000259" key="6">
    <source>
        <dbReference type="PROSITE" id="PS50303"/>
    </source>
</evidence>
<feature type="compositionally biased region" description="Low complexity" evidence="4">
    <location>
        <begin position="467"/>
        <end position="490"/>
    </location>
</feature>
<feature type="coiled-coil region" evidence="3">
    <location>
        <begin position="109"/>
        <end position="170"/>
    </location>
</feature>
<dbReference type="EnsemblProtists" id="EOD21806">
    <property type="protein sequence ID" value="EOD21806"/>
    <property type="gene ID" value="EMIHUDRAFT_469750"/>
</dbReference>
<dbReference type="PROSITE" id="PS50302">
    <property type="entry name" value="PUM"/>
    <property type="match status" value="2"/>
</dbReference>
<keyword evidence="8" id="KW-1185">Reference proteome</keyword>
<dbReference type="GO" id="GO:0005509">
    <property type="term" value="F:calcium ion binding"/>
    <property type="evidence" value="ECO:0007669"/>
    <property type="project" value="InterPro"/>
</dbReference>
<evidence type="ECO:0000313" key="7">
    <source>
        <dbReference type="EnsemblProtists" id="EOD21806"/>
    </source>
</evidence>
<dbReference type="InterPro" id="IPR018247">
    <property type="entry name" value="EF_Hand_1_Ca_BS"/>
</dbReference>
<dbReference type="HOGENOM" id="CLU_286120_0_0_1"/>
<feature type="compositionally biased region" description="Low complexity" evidence="4">
    <location>
        <begin position="539"/>
        <end position="551"/>
    </location>
</feature>
<evidence type="ECO:0000313" key="8">
    <source>
        <dbReference type="Proteomes" id="UP000013827"/>
    </source>
</evidence>
<dbReference type="PROSITE" id="PS50222">
    <property type="entry name" value="EF_HAND_2"/>
    <property type="match status" value="1"/>
</dbReference>
<dbReference type="GO" id="GO:0010608">
    <property type="term" value="P:post-transcriptional regulation of gene expression"/>
    <property type="evidence" value="ECO:0007669"/>
    <property type="project" value="TreeGrafter"/>
</dbReference>
<dbReference type="PaxDb" id="2903-EOD21806"/>
<dbReference type="STRING" id="2903.R1EFN4"/>